<sequence length="281" mass="30035">MNPREASVRWLAADGFHSLAYVAWGAPGPRPPIICLHGLTRTGRDFDRLAAALAARGRFVVCPDMPGRGRSEWLANPMLYGVPTYIAACSHLLAALGAETVDWVGTSMGGLIGLAIAALPGQPIRRLVLNDVGPFLPAPALARIRAYVGADPAFADETALEAHLRRVHAGFGPMTEEDWRHLAATSARRVPDGTIRLHYDPAIAAPMPEVAQDIDLWAMWEGISIPILVLRGELSDLLLPETAERMAARPGVALHTVPGVGHVPALVDDDQIGRVAAFLDA</sequence>
<dbReference type="EMBL" id="CP076448">
    <property type="protein sequence ID" value="QXM25093.1"/>
    <property type="molecule type" value="Genomic_DNA"/>
</dbReference>
<evidence type="ECO:0000259" key="1">
    <source>
        <dbReference type="Pfam" id="PF12697"/>
    </source>
</evidence>
<protein>
    <submittedName>
        <fullName evidence="2">Alpha/beta hydrolase</fullName>
    </submittedName>
</protein>
<accession>A0A975U3I8</accession>
<dbReference type="InterPro" id="IPR000073">
    <property type="entry name" value="AB_hydrolase_1"/>
</dbReference>
<dbReference type="GO" id="GO:0016020">
    <property type="term" value="C:membrane"/>
    <property type="evidence" value="ECO:0007669"/>
    <property type="project" value="TreeGrafter"/>
</dbReference>
<dbReference type="InterPro" id="IPR050266">
    <property type="entry name" value="AB_hydrolase_sf"/>
</dbReference>
<gene>
    <name evidence="2" type="ORF">KO353_02240</name>
</gene>
<evidence type="ECO:0000313" key="2">
    <source>
        <dbReference type="EMBL" id="QXM25093.1"/>
    </source>
</evidence>
<dbReference type="PANTHER" id="PTHR43798">
    <property type="entry name" value="MONOACYLGLYCEROL LIPASE"/>
    <property type="match status" value="1"/>
</dbReference>
<keyword evidence="3" id="KW-1185">Reference proteome</keyword>
<dbReference type="KEGG" id="elio:KO353_02240"/>
<dbReference type="GO" id="GO:0016787">
    <property type="term" value="F:hydrolase activity"/>
    <property type="evidence" value="ECO:0007669"/>
    <property type="project" value="UniProtKB-KW"/>
</dbReference>
<dbReference type="AlphaFoldDB" id="A0A975U3I8"/>
<keyword evidence="2" id="KW-0378">Hydrolase</keyword>
<feature type="domain" description="AB hydrolase-1" evidence="1">
    <location>
        <begin position="33"/>
        <end position="271"/>
    </location>
</feature>
<dbReference type="Proteomes" id="UP000694001">
    <property type="component" value="Chromosome"/>
</dbReference>
<evidence type="ECO:0000313" key="3">
    <source>
        <dbReference type="Proteomes" id="UP000694001"/>
    </source>
</evidence>
<name>A0A975U3I8_9PROT</name>
<dbReference type="Pfam" id="PF12697">
    <property type="entry name" value="Abhydrolase_6"/>
    <property type="match status" value="1"/>
</dbReference>
<proteinExistence type="predicted"/>
<dbReference type="PANTHER" id="PTHR43798:SF33">
    <property type="entry name" value="HYDROLASE, PUTATIVE (AFU_ORTHOLOGUE AFUA_2G14860)-RELATED"/>
    <property type="match status" value="1"/>
</dbReference>
<dbReference type="RefSeq" id="WP_218286149.1">
    <property type="nucleotide sequence ID" value="NZ_CP076448.1"/>
</dbReference>
<organism evidence="2 3">
    <name type="scientific">Elioraea tepida</name>
    <dbReference type="NCBI Taxonomy" id="2843330"/>
    <lineage>
        <taxon>Bacteria</taxon>
        <taxon>Pseudomonadati</taxon>
        <taxon>Pseudomonadota</taxon>
        <taxon>Alphaproteobacteria</taxon>
        <taxon>Acetobacterales</taxon>
        <taxon>Elioraeaceae</taxon>
        <taxon>Elioraea</taxon>
    </lineage>
</organism>
<reference evidence="2" key="1">
    <citation type="submission" date="2021-06" db="EMBL/GenBank/DDBJ databases">
        <title>Elioraea tepida, sp. nov., a moderately thermophilic aerobic anoxygenic phototrophic bacterium isolated from an alkaline siliceous hot spring mat community in Yellowstone National Park, WY, USA.</title>
        <authorList>
            <person name="Saini M.K."/>
            <person name="Yoshida S."/>
            <person name="Sebastian A."/>
            <person name="Hirose S."/>
            <person name="Hara E."/>
            <person name="Tamaki H."/>
            <person name="Soulier N.T."/>
            <person name="Albert I."/>
            <person name="Hanada S."/>
            <person name="Bryant D.A."/>
            <person name="Tank M."/>
        </authorList>
    </citation>
    <scope>NUCLEOTIDE SEQUENCE</scope>
    <source>
        <strain evidence="2">MS-P2</strain>
    </source>
</reference>